<dbReference type="GO" id="GO:0043066">
    <property type="term" value="P:negative regulation of apoptotic process"/>
    <property type="evidence" value="ECO:0007669"/>
    <property type="project" value="TreeGrafter"/>
</dbReference>
<protein>
    <submittedName>
        <fullName evidence="4">Putative apoptosis inhibitor 5/fibroblast growth factor 2-interacting factor 2</fullName>
    </submittedName>
</protein>
<accession>A0A0K8TN41</accession>
<dbReference type="InterPro" id="IPR016024">
    <property type="entry name" value="ARM-type_fold"/>
</dbReference>
<evidence type="ECO:0000313" key="4">
    <source>
        <dbReference type="EMBL" id="JAI15568.1"/>
    </source>
</evidence>
<dbReference type="Pfam" id="PF05918">
    <property type="entry name" value="API5"/>
    <property type="match status" value="1"/>
</dbReference>
<dbReference type="PANTHER" id="PTHR12758:SF19">
    <property type="entry name" value="APOPTOSIS INHIBITOR 5"/>
    <property type="match status" value="1"/>
</dbReference>
<dbReference type="AlphaFoldDB" id="A0A0K8TN41"/>
<organism evidence="4">
    <name type="scientific">Tabanus bromius</name>
    <name type="common">Band-eyed brown horse fly</name>
    <dbReference type="NCBI Taxonomy" id="304241"/>
    <lineage>
        <taxon>Eukaryota</taxon>
        <taxon>Metazoa</taxon>
        <taxon>Ecdysozoa</taxon>
        <taxon>Arthropoda</taxon>
        <taxon>Hexapoda</taxon>
        <taxon>Insecta</taxon>
        <taxon>Pterygota</taxon>
        <taxon>Neoptera</taxon>
        <taxon>Endopterygota</taxon>
        <taxon>Diptera</taxon>
        <taxon>Brachycera</taxon>
        <taxon>Tabanomorpha</taxon>
        <taxon>Tabanoidea</taxon>
        <taxon>Tabanidae</taxon>
        <taxon>Tabanus</taxon>
    </lineage>
</organism>
<dbReference type="InterPro" id="IPR008383">
    <property type="entry name" value="API5"/>
</dbReference>
<feature type="compositionally biased region" description="Basic and acidic residues" evidence="3">
    <location>
        <begin position="467"/>
        <end position="481"/>
    </location>
</feature>
<proteinExistence type="evidence at transcript level"/>
<keyword evidence="2" id="KW-0053">Apoptosis</keyword>
<evidence type="ECO:0000256" key="1">
    <source>
        <dbReference type="ARBA" id="ARBA00009515"/>
    </source>
</evidence>
<dbReference type="PANTHER" id="PTHR12758">
    <property type="entry name" value="APOPTOSIS INHIBITOR 5-RELATED"/>
    <property type="match status" value="1"/>
</dbReference>
<reference evidence="4" key="1">
    <citation type="journal article" date="2015" name="Insect Biochem. Mol. Biol.">
        <title>An insight into the sialome of the horse fly, Tabanus bromius.</title>
        <authorList>
            <person name="Ribeiro J.M."/>
            <person name="Kazimirova M."/>
            <person name="Takac P."/>
            <person name="Andersen J.F."/>
            <person name="Francischetti I.M."/>
        </authorList>
    </citation>
    <scope>NUCLEOTIDE SEQUENCE</scope>
</reference>
<name>A0A0K8TN41_TABBR</name>
<dbReference type="SUPFAM" id="SSF48371">
    <property type="entry name" value="ARM repeat"/>
    <property type="match status" value="1"/>
</dbReference>
<evidence type="ECO:0000256" key="3">
    <source>
        <dbReference type="SAM" id="MobiDB-lite"/>
    </source>
</evidence>
<evidence type="ECO:0000256" key="2">
    <source>
        <dbReference type="ARBA" id="ARBA00022703"/>
    </source>
</evidence>
<sequence>MDNIEKLYKCYEVLSEAGDKIDEHEAEYKEILAAVKGSAKEKRLASQFIGKFFKHFPSLADVAIDAQLDLCEDEDVQIRRQAIKDLPHLCKDTKEHTAKIGDILAQLLIVEDPIELQQVNMSLITIVKTDIKGALAGIFSQIISGDEATREKCFKFIATKIFALGPEIVTKEVEDFIIEEIKKILQDVAADEFHLCMNILSSTKLGSTPTGHAELVNLTIEQAELGADIDPITIEDEIVERFIQCASHAMPYFSSTIKSTPFVVFVCDKLLPLSTWNMIAATEQQDQMQLRLLKVFAEMCGYCGTLENGSSRIDAVYTVLLEYMPLPQLDDDVLTNTPSFQFSHAECLLYALHTLGKQNPDSLIFTTDQNKLKDFRSRLQFLARGTQGYIKKLQEAVKGKTTEELKSEENQLKLTALKTTSNISSLIRDLFHSPPSFKTEVLLSWINRKDSKSSNKRHAPITFRGNENGKSDDSKRSKSSGEQRMYIPPSGKYSGKVQNYSGSRRTKSGGFRNGNRRNFKKY</sequence>
<comment type="similarity">
    <text evidence="1">Belongs to the API5 family.</text>
</comment>
<feature type="region of interest" description="Disordered" evidence="3">
    <location>
        <begin position="452"/>
        <end position="522"/>
    </location>
</feature>
<dbReference type="GO" id="GO:0006915">
    <property type="term" value="P:apoptotic process"/>
    <property type="evidence" value="ECO:0007669"/>
    <property type="project" value="UniProtKB-KW"/>
</dbReference>
<dbReference type="GO" id="GO:0003723">
    <property type="term" value="F:RNA binding"/>
    <property type="evidence" value="ECO:0007669"/>
    <property type="project" value="TreeGrafter"/>
</dbReference>
<dbReference type="GO" id="GO:0005634">
    <property type="term" value="C:nucleus"/>
    <property type="evidence" value="ECO:0007669"/>
    <property type="project" value="TreeGrafter"/>
</dbReference>
<dbReference type="EMBL" id="GDAI01002035">
    <property type="protein sequence ID" value="JAI15568.1"/>
    <property type="molecule type" value="mRNA"/>
</dbReference>